<reference evidence="1 2" key="1">
    <citation type="submission" date="2014-10" db="EMBL/GenBank/DDBJ databases">
        <title>Draft genome of anammox bacterium scalindua brodae, obtained using differential coverage binning of sequence data from two enrichment reactors.</title>
        <authorList>
            <person name="Speth D.R."/>
            <person name="Russ L."/>
            <person name="Kartal B."/>
            <person name="Op den Camp H.J."/>
            <person name="Dutilh B.E."/>
            <person name="Jetten M.S."/>
        </authorList>
    </citation>
    <scope>NUCLEOTIDE SEQUENCE [LARGE SCALE GENOMIC DNA]</scope>
    <source>
        <strain evidence="1">RU1</strain>
    </source>
</reference>
<accession>A0A0B0EF99</accession>
<comment type="caution">
    <text evidence="1">The sequence shown here is derived from an EMBL/GenBank/DDBJ whole genome shotgun (WGS) entry which is preliminary data.</text>
</comment>
<dbReference type="Proteomes" id="UP000030652">
    <property type="component" value="Unassembled WGS sequence"/>
</dbReference>
<evidence type="ECO:0000313" key="2">
    <source>
        <dbReference type="Proteomes" id="UP000030652"/>
    </source>
</evidence>
<dbReference type="EMBL" id="JRYO01000213">
    <property type="protein sequence ID" value="KHE91264.1"/>
    <property type="molecule type" value="Genomic_DNA"/>
</dbReference>
<sequence length="417" mass="47951">MLDKKNTNKNRSGNAISHLELDNKISRIIFEKWPKFVTQKEIANELNISQSLVSKRLSSWTNKKNVPLKMSYEERNVELEKKLRDDYHLNDVVVLKNADYFVHTQAYYKQIGKYASDILVRKINDILEKMTKTRNNQINEKDVIKETEIKISAQGGSSVLNTIMSLADELEDTDIKLLFSSCIALRSNNLIELSPLHIVSQLLNRNLNVGVTHTYQLPEISNLYSKESLYEIIEQRIRTRKMLGFENEVLNSDVVILGLGSIRWNHPVTGFMRHVYNLRLQSFLTNFDIVGEIAFAPFSKKGFLFHHLVGEVFERENGGFKYDEYEQIKKLKKFANSNVTVSKQDLVDAATFFSSIFTVNFCEIEDRLQKQDKKPYILLAAGGPSQKALPLKIILDRWKGINILDGLVTSENIAQDL</sequence>
<dbReference type="AlphaFoldDB" id="A0A0B0EF99"/>
<proteinExistence type="predicted"/>
<gene>
    <name evidence="1" type="ORF">SCABRO_02944</name>
</gene>
<dbReference type="eggNOG" id="ENOG5033T3W">
    <property type="taxonomic scope" value="Bacteria"/>
</dbReference>
<organism evidence="1 2">
    <name type="scientific">Candidatus Scalindua brodae</name>
    <dbReference type="NCBI Taxonomy" id="237368"/>
    <lineage>
        <taxon>Bacteria</taxon>
        <taxon>Pseudomonadati</taxon>
        <taxon>Planctomycetota</taxon>
        <taxon>Candidatus Brocadiia</taxon>
        <taxon>Candidatus Brocadiales</taxon>
        <taxon>Candidatus Scalinduaceae</taxon>
        <taxon>Candidatus Scalindua</taxon>
    </lineage>
</organism>
<dbReference type="Gene3D" id="3.40.50.1360">
    <property type="match status" value="1"/>
</dbReference>
<protein>
    <submittedName>
        <fullName evidence="1">Uncharacterized protein</fullName>
    </submittedName>
</protein>
<evidence type="ECO:0000313" key="1">
    <source>
        <dbReference type="EMBL" id="KHE91264.1"/>
    </source>
</evidence>
<name>A0A0B0EF99_9BACT</name>